<organism evidence="1">
    <name type="scientific">Tuwongella immobilis</name>
    <dbReference type="NCBI Taxonomy" id="692036"/>
    <lineage>
        <taxon>Bacteria</taxon>
        <taxon>Pseudomonadati</taxon>
        <taxon>Planctomycetota</taxon>
        <taxon>Planctomycetia</taxon>
        <taxon>Gemmatales</taxon>
        <taxon>Gemmataceae</taxon>
        <taxon>Tuwongella</taxon>
    </lineage>
</organism>
<proteinExistence type="predicted"/>
<gene>
    <name evidence="1" type="ORF">GMBLW1_50820</name>
</gene>
<dbReference type="EMBL" id="LR586016">
    <property type="protein sequence ID" value="VIP04111.1"/>
    <property type="molecule type" value="Genomic_DNA"/>
</dbReference>
<dbReference type="EMBL" id="LR593887">
    <property type="protein sequence ID" value="VTS05589.1"/>
    <property type="molecule type" value="Genomic_DNA"/>
</dbReference>
<dbReference type="Proteomes" id="UP000464378">
    <property type="component" value="Chromosome"/>
</dbReference>
<name>A0A6C2YRX5_9BACT</name>
<sequence>MSGSQLIRLPIAIIAAQGVRMVVAVSVWTD</sequence>
<evidence type="ECO:0000313" key="1">
    <source>
        <dbReference type="EMBL" id="VIP04111.1"/>
    </source>
</evidence>
<dbReference type="InParanoid" id="A0A6C2YRX5"/>
<protein>
    <submittedName>
        <fullName evidence="1">Uncharacterized protein</fullName>
    </submittedName>
</protein>
<dbReference type="KEGG" id="tim:GMBLW1_50820"/>
<keyword evidence="2" id="KW-1185">Reference proteome</keyword>
<accession>A0A6C2YRX5</accession>
<evidence type="ECO:0000313" key="2">
    <source>
        <dbReference type="Proteomes" id="UP000464378"/>
    </source>
</evidence>
<reference evidence="1" key="1">
    <citation type="submission" date="2019-04" db="EMBL/GenBank/DDBJ databases">
        <authorList>
            <consortium name="Science for Life Laboratories"/>
        </authorList>
    </citation>
    <scope>NUCLEOTIDE SEQUENCE</scope>
    <source>
        <strain evidence="1">MBLW1</strain>
    </source>
</reference>
<dbReference type="AlphaFoldDB" id="A0A6C2YRX5"/>